<dbReference type="EMBL" id="JAPQKQ010000003">
    <property type="protein sequence ID" value="KAJ5202815.1"/>
    <property type="molecule type" value="Genomic_DNA"/>
</dbReference>
<evidence type="ECO:0000313" key="2">
    <source>
        <dbReference type="Proteomes" id="UP001150942"/>
    </source>
</evidence>
<organism evidence="1 2">
    <name type="scientific">Penicillium cf. viridicatum</name>
    <dbReference type="NCBI Taxonomy" id="2972119"/>
    <lineage>
        <taxon>Eukaryota</taxon>
        <taxon>Fungi</taxon>
        <taxon>Dikarya</taxon>
        <taxon>Ascomycota</taxon>
        <taxon>Pezizomycotina</taxon>
        <taxon>Eurotiomycetes</taxon>
        <taxon>Eurotiomycetidae</taxon>
        <taxon>Eurotiales</taxon>
        <taxon>Aspergillaceae</taxon>
        <taxon>Penicillium</taxon>
    </lineage>
</organism>
<keyword evidence="2" id="KW-1185">Reference proteome</keyword>
<evidence type="ECO:0000313" key="1">
    <source>
        <dbReference type="EMBL" id="KAJ5202815.1"/>
    </source>
</evidence>
<sequence length="271" mass="30718">MVDFRAWQAGLFLLEQWQENSSLSTDGQREQIFSEFVALGVRGRQPYADQQRRLKDLSVLGLSTYSQEVSDRLRTCYEPSSEGSWAAIQTHVKGKLGRPAIYNDPSLYNFVSNWEKIFLRLLQLLENTCTAEEYEEDAQESLQAGIEAEEFDAQVAEESDYDPEEDANPWPGFYSDYYMHLVIQRIHVVDATTLASECPNAGKVLVVWVDECGRVTRYSRLELDDSLDNANVSNPILNGFSCWANAQIGHSYEWDGPLGPPYGEDDGETSE</sequence>
<proteinExistence type="predicted"/>
<dbReference type="Proteomes" id="UP001150942">
    <property type="component" value="Unassembled WGS sequence"/>
</dbReference>
<name>A0A9W9MK47_9EURO</name>
<comment type="caution">
    <text evidence="1">The sequence shown here is derived from an EMBL/GenBank/DDBJ whole genome shotgun (WGS) entry which is preliminary data.</text>
</comment>
<reference evidence="1" key="1">
    <citation type="submission" date="2022-11" db="EMBL/GenBank/DDBJ databases">
        <authorList>
            <person name="Petersen C."/>
        </authorList>
    </citation>
    <scope>NUCLEOTIDE SEQUENCE</scope>
    <source>
        <strain evidence="1">IBT 20477</strain>
    </source>
</reference>
<dbReference type="OrthoDB" id="4364812at2759"/>
<gene>
    <name evidence="1" type="ORF">N7449_004894</name>
</gene>
<accession>A0A9W9MK47</accession>
<protein>
    <submittedName>
        <fullName evidence="1">Uncharacterized protein</fullName>
    </submittedName>
</protein>
<dbReference type="AlphaFoldDB" id="A0A9W9MK47"/>
<reference evidence="1" key="2">
    <citation type="journal article" date="2023" name="IMA Fungus">
        <title>Comparative genomic study of the Penicillium genus elucidates a diverse pangenome and 15 lateral gene transfer events.</title>
        <authorList>
            <person name="Petersen C."/>
            <person name="Sorensen T."/>
            <person name="Nielsen M.R."/>
            <person name="Sondergaard T.E."/>
            <person name="Sorensen J.L."/>
            <person name="Fitzpatrick D.A."/>
            <person name="Frisvad J.C."/>
            <person name="Nielsen K.L."/>
        </authorList>
    </citation>
    <scope>NUCLEOTIDE SEQUENCE</scope>
    <source>
        <strain evidence="1">IBT 20477</strain>
    </source>
</reference>